<sequence length="449" mass="50494">MSDNSVLSVKILAVEDDTGDYGLIRVYLRMAGYIQNIVPDPVTWVTTLAQAEQQVVLDRPDIILLDLSLPDSFGISTVKRMRMLLPTVPIIVLSGNNDNDIALAALEEGAQDYVIKGQYEHNALGKAISHALIRAKLEAKLIESEFRWKFAIEGSGDGLWDWDVAQNIVFYSERWKQMLGYAENEVGNGLDEWEMRIHPDDKAGTLASVQAYLTGKSSSYLSEHRVLSKDGDYKWILDRGMVVARDAEGHPIRLIGTHTDITERKRMEDQVRQLAFYDPLTQLPNRRLLNDRLSRAMSAGKRSGGYGALMFLDLDNFKPINDTHDHILTIEAANRLRACVREIDTVARFCGDEFVVMLSELDTNEQASTIEATRVAEKILACLSTPYQLTVKHEGQPDTEVEYHCTTSIGLVLFLGHEICQDDIIICANAAMYQARHAGRNTIRFYQAE</sequence>
<evidence type="ECO:0000313" key="7">
    <source>
        <dbReference type="Proteomes" id="UP000001235"/>
    </source>
</evidence>
<dbReference type="SMART" id="SM00448">
    <property type="entry name" value="REC"/>
    <property type="match status" value="1"/>
</dbReference>
<dbReference type="OrthoDB" id="9813903at2"/>
<dbReference type="CDD" id="cd00156">
    <property type="entry name" value="REC"/>
    <property type="match status" value="1"/>
</dbReference>
<dbReference type="eggNOG" id="COG2199">
    <property type="taxonomic scope" value="Bacteria"/>
</dbReference>
<dbReference type="SMART" id="SM00086">
    <property type="entry name" value="PAC"/>
    <property type="match status" value="1"/>
</dbReference>
<dbReference type="HOGENOM" id="CLU_000445_11_28_4"/>
<dbReference type="InterPro" id="IPR035965">
    <property type="entry name" value="PAS-like_dom_sf"/>
</dbReference>
<dbReference type="CDD" id="cd00130">
    <property type="entry name" value="PAS"/>
    <property type="match status" value="1"/>
</dbReference>
<dbReference type="KEGG" id="gca:Galf_0513"/>
<keyword evidence="7" id="KW-1185">Reference proteome</keyword>
<dbReference type="SUPFAM" id="SSF52172">
    <property type="entry name" value="CheY-like"/>
    <property type="match status" value="1"/>
</dbReference>
<dbReference type="InterPro" id="IPR013655">
    <property type="entry name" value="PAS_fold_3"/>
</dbReference>
<dbReference type="eggNOG" id="COG0745">
    <property type="taxonomic scope" value="Bacteria"/>
</dbReference>
<evidence type="ECO:0000259" key="2">
    <source>
        <dbReference type="PROSITE" id="PS50110"/>
    </source>
</evidence>
<dbReference type="PANTHER" id="PTHR46663:SF3">
    <property type="entry name" value="SLL0267 PROTEIN"/>
    <property type="match status" value="1"/>
</dbReference>
<gene>
    <name evidence="6" type="ordered locus">Galf_0513</name>
</gene>
<dbReference type="Proteomes" id="UP000001235">
    <property type="component" value="Chromosome"/>
</dbReference>
<dbReference type="Gene3D" id="3.30.450.20">
    <property type="entry name" value="PAS domain"/>
    <property type="match status" value="1"/>
</dbReference>
<dbReference type="SMART" id="SM00267">
    <property type="entry name" value="GGDEF"/>
    <property type="match status" value="1"/>
</dbReference>
<dbReference type="CDD" id="cd01949">
    <property type="entry name" value="GGDEF"/>
    <property type="match status" value="1"/>
</dbReference>
<dbReference type="SUPFAM" id="SSF55073">
    <property type="entry name" value="Nucleotide cyclase"/>
    <property type="match status" value="1"/>
</dbReference>
<dbReference type="Pfam" id="PF08447">
    <property type="entry name" value="PAS_3"/>
    <property type="match status" value="1"/>
</dbReference>
<feature type="domain" description="PAS" evidence="3">
    <location>
        <begin position="144"/>
        <end position="216"/>
    </location>
</feature>
<feature type="domain" description="PAC" evidence="4">
    <location>
        <begin position="220"/>
        <end position="273"/>
    </location>
</feature>
<dbReference type="PROSITE" id="PS50887">
    <property type="entry name" value="GGDEF"/>
    <property type="match status" value="1"/>
</dbReference>
<dbReference type="PROSITE" id="PS50110">
    <property type="entry name" value="RESPONSE_REGULATORY"/>
    <property type="match status" value="1"/>
</dbReference>
<dbReference type="InterPro" id="IPR000160">
    <property type="entry name" value="GGDEF_dom"/>
</dbReference>
<dbReference type="NCBIfam" id="TIGR00229">
    <property type="entry name" value="sensory_box"/>
    <property type="match status" value="1"/>
</dbReference>
<organism evidence="6 7">
    <name type="scientific">Gallionella capsiferriformans (strain ES-2)</name>
    <name type="common">Gallionella ferruginea capsiferriformans (strain ES-2)</name>
    <dbReference type="NCBI Taxonomy" id="395494"/>
    <lineage>
        <taxon>Bacteria</taxon>
        <taxon>Pseudomonadati</taxon>
        <taxon>Pseudomonadota</taxon>
        <taxon>Betaproteobacteria</taxon>
        <taxon>Nitrosomonadales</taxon>
        <taxon>Gallionellaceae</taxon>
        <taxon>Gallionella</taxon>
    </lineage>
</organism>
<evidence type="ECO:0000259" key="3">
    <source>
        <dbReference type="PROSITE" id="PS50112"/>
    </source>
</evidence>
<name>D9SC91_GALCS</name>
<dbReference type="InterPro" id="IPR052163">
    <property type="entry name" value="DGC-Regulatory_Protein"/>
</dbReference>
<dbReference type="GO" id="GO:0000160">
    <property type="term" value="P:phosphorelay signal transduction system"/>
    <property type="evidence" value="ECO:0007669"/>
    <property type="project" value="InterPro"/>
</dbReference>
<feature type="modified residue" description="4-aspartylphosphate" evidence="1">
    <location>
        <position position="66"/>
    </location>
</feature>
<reference evidence="6 7" key="1">
    <citation type="submission" date="2010-08" db="EMBL/GenBank/DDBJ databases">
        <title>Complete sequence of Gallionella capsiferriformans ES-2.</title>
        <authorList>
            <consortium name="US DOE Joint Genome Institute"/>
            <person name="Lucas S."/>
            <person name="Copeland A."/>
            <person name="Lapidus A."/>
            <person name="Cheng J.-F."/>
            <person name="Bruce D."/>
            <person name="Goodwin L."/>
            <person name="Pitluck S."/>
            <person name="Chertkov O."/>
            <person name="Davenport K.W."/>
            <person name="Detter J.C."/>
            <person name="Han C."/>
            <person name="Tapia R."/>
            <person name="Land M."/>
            <person name="Hauser L."/>
            <person name="Chang Y.-J."/>
            <person name="Jeffries C."/>
            <person name="Kyrpides N."/>
            <person name="Ivanova N."/>
            <person name="Mikhailova N."/>
            <person name="Shelobolina E.S."/>
            <person name="Picardal F."/>
            <person name="Roden E."/>
            <person name="Emerson D."/>
            <person name="Woyke T."/>
        </authorList>
    </citation>
    <scope>NUCLEOTIDE SEQUENCE [LARGE SCALE GENOMIC DNA]</scope>
    <source>
        <strain evidence="6 7">ES-2</strain>
    </source>
</reference>
<dbReference type="AlphaFoldDB" id="D9SC91"/>
<dbReference type="SMART" id="SM00091">
    <property type="entry name" value="PAS"/>
    <property type="match status" value="1"/>
</dbReference>
<accession>D9SC91</accession>
<evidence type="ECO:0000256" key="1">
    <source>
        <dbReference type="PROSITE-ProRule" id="PRU00169"/>
    </source>
</evidence>
<dbReference type="SUPFAM" id="SSF55785">
    <property type="entry name" value="PYP-like sensor domain (PAS domain)"/>
    <property type="match status" value="1"/>
</dbReference>
<dbReference type="Pfam" id="PF00990">
    <property type="entry name" value="GGDEF"/>
    <property type="match status" value="1"/>
</dbReference>
<feature type="domain" description="Response regulatory" evidence="2">
    <location>
        <begin position="10"/>
        <end position="131"/>
    </location>
</feature>
<dbReference type="PROSITE" id="PS50112">
    <property type="entry name" value="PAS"/>
    <property type="match status" value="1"/>
</dbReference>
<dbReference type="PANTHER" id="PTHR46663">
    <property type="entry name" value="DIGUANYLATE CYCLASE DGCT-RELATED"/>
    <property type="match status" value="1"/>
</dbReference>
<dbReference type="NCBIfam" id="TIGR00254">
    <property type="entry name" value="GGDEF"/>
    <property type="match status" value="1"/>
</dbReference>
<evidence type="ECO:0000259" key="4">
    <source>
        <dbReference type="PROSITE" id="PS50113"/>
    </source>
</evidence>
<dbReference type="InterPro" id="IPR011006">
    <property type="entry name" value="CheY-like_superfamily"/>
</dbReference>
<dbReference type="Gene3D" id="3.30.70.270">
    <property type="match status" value="1"/>
</dbReference>
<dbReference type="InterPro" id="IPR043128">
    <property type="entry name" value="Rev_trsase/Diguanyl_cyclase"/>
</dbReference>
<dbReference type="eggNOG" id="COG2202">
    <property type="taxonomic scope" value="Bacteria"/>
</dbReference>
<protein>
    <submittedName>
        <fullName evidence="6">Response regulator receiver modulated diguanylate cyclase with PAS/PAC sensor</fullName>
    </submittedName>
</protein>
<dbReference type="STRING" id="395494.Galf_0513"/>
<evidence type="ECO:0000259" key="5">
    <source>
        <dbReference type="PROSITE" id="PS50887"/>
    </source>
</evidence>
<dbReference type="InterPro" id="IPR000700">
    <property type="entry name" value="PAS-assoc_C"/>
</dbReference>
<dbReference type="RefSeq" id="WP_013292499.1">
    <property type="nucleotide sequence ID" value="NC_014394.1"/>
</dbReference>
<dbReference type="PROSITE" id="PS50113">
    <property type="entry name" value="PAC"/>
    <property type="match status" value="1"/>
</dbReference>
<dbReference type="Gene3D" id="3.40.50.2300">
    <property type="match status" value="1"/>
</dbReference>
<dbReference type="InterPro" id="IPR029787">
    <property type="entry name" value="Nucleotide_cyclase"/>
</dbReference>
<dbReference type="Pfam" id="PF00072">
    <property type="entry name" value="Response_reg"/>
    <property type="match status" value="1"/>
</dbReference>
<evidence type="ECO:0000313" key="6">
    <source>
        <dbReference type="EMBL" id="ADL54556.1"/>
    </source>
</evidence>
<dbReference type="InterPro" id="IPR001789">
    <property type="entry name" value="Sig_transdc_resp-reg_receiver"/>
</dbReference>
<dbReference type="InterPro" id="IPR000014">
    <property type="entry name" value="PAS"/>
</dbReference>
<feature type="domain" description="GGDEF" evidence="5">
    <location>
        <begin position="305"/>
        <end position="448"/>
    </location>
</feature>
<keyword evidence="1" id="KW-0597">Phosphoprotein</keyword>
<dbReference type="InterPro" id="IPR001610">
    <property type="entry name" value="PAC"/>
</dbReference>
<proteinExistence type="predicted"/>
<dbReference type="EMBL" id="CP002159">
    <property type="protein sequence ID" value="ADL54556.1"/>
    <property type="molecule type" value="Genomic_DNA"/>
</dbReference>